<keyword evidence="4" id="KW-1185">Reference proteome</keyword>
<organism evidence="3 4">
    <name type="scientific">Fragilariopsis cylindrus CCMP1102</name>
    <dbReference type="NCBI Taxonomy" id="635003"/>
    <lineage>
        <taxon>Eukaryota</taxon>
        <taxon>Sar</taxon>
        <taxon>Stramenopiles</taxon>
        <taxon>Ochrophyta</taxon>
        <taxon>Bacillariophyta</taxon>
        <taxon>Bacillariophyceae</taxon>
        <taxon>Bacillariophycidae</taxon>
        <taxon>Bacillariales</taxon>
        <taxon>Bacillariaceae</taxon>
        <taxon>Fragilariopsis</taxon>
    </lineage>
</organism>
<dbReference type="PANTHER" id="PTHR41775">
    <property type="entry name" value="SECRETED PROTEIN-RELATED"/>
    <property type="match status" value="1"/>
</dbReference>
<dbReference type="SUPFAM" id="SSF55486">
    <property type="entry name" value="Metalloproteases ('zincins'), catalytic domain"/>
    <property type="match status" value="1"/>
</dbReference>
<dbReference type="AlphaFoldDB" id="A0A1E7F407"/>
<keyword evidence="3" id="KW-0482">Metalloprotease</keyword>
<dbReference type="Proteomes" id="UP000095751">
    <property type="component" value="Unassembled WGS sequence"/>
</dbReference>
<evidence type="ECO:0000313" key="4">
    <source>
        <dbReference type="Proteomes" id="UP000095751"/>
    </source>
</evidence>
<accession>A0A1E7F407</accession>
<dbReference type="InterPro" id="IPR008757">
    <property type="entry name" value="Peptidase_M6-like_domain"/>
</dbReference>
<dbReference type="NCBIfam" id="TIGR03296">
    <property type="entry name" value="M6dom_TIGR03296"/>
    <property type="match status" value="1"/>
</dbReference>
<feature type="chain" id="PRO_5009192626" evidence="1">
    <location>
        <begin position="24"/>
        <end position="684"/>
    </location>
</feature>
<feature type="domain" description="Peptidase M6-like" evidence="2">
    <location>
        <begin position="138"/>
        <end position="346"/>
    </location>
</feature>
<dbReference type="Gene3D" id="3.40.390.10">
    <property type="entry name" value="Collagenase (Catalytic Domain)"/>
    <property type="match status" value="1"/>
</dbReference>
<reference evidence="3 4" key="1">
    <citation type="submission" date="2016-09" db="EMBL/GenBank/DDBJ databases">
        <title>Extensive genetic diversity and differential bi-allelic expression allows diatom success in the polar Southern Ocean.</title>
        <authorList>
            <consortium name="DOE Joint Genome Institute"/>
            <person name="Mock T."/>
            <person name="Otillar R.P."/>
            <person name="Strauss J."/>
            <person name="Dupont C."/>
            <person name="Frickenhaus S."/>
            <person name="Maumus F."/>
            <person name="Mcmullan M."/>
            <person name="Sanges R."/>
            <person name="Schmutz J."/>
            <person name="Toseland A."/>
            <person name="Valas R."/>
            <person name="Veluchamy A."/>
            <person name="Ward B.J."/>
            <person name="Allen A."/>
            <person name="Barry K."/>
            <person name="Falciatore A."/>
            <person name="Ferrante M."/>
            <person name="Fortunato A.E."/>
            <person name="Gloeckner G."/>
            <person name="Gruber A."/>
            <person name="Hipkin R."/>
            <person name="Janech M."/>
            <person name="Kroth P."/>
            <person name="Leese F."/>
            <person name="Lindquist E."/>
            <person name="Lyon B.R."/>
            <person name="Martin J."/>
            <person name="Mayer C."/>
            <person name="Parker M."/>
            <person name="Quesneville H."/>
            <person name="Raymond J."/>
            <person name="Uhlig C."/>
            <person name="Valentin K.U."/>
            <person name="Worden A.Z."/>
            <person name="Armbrust E.V."/>
            <person name="Bowler C."/>
            <person name="Green B."/>
            <person name="Moulton V."/>
            <person name="Van Oosterhout C."/>
            <person name="Grigoriev I."/>
        </authorList>
    </citation>
    <scope>NUCLEOTIDE SEQUENCE [LARGE SCALE GENOMIC DNA]</scope>
    <source>
        <strain evidence="3 4">CCMP1102</strain>
    </source>
</reference>
<evidence type="ECO:0000256" key="1">
    <source>
        <dbReference type="SAM" id="SignalP"/>
    </source>
</evidence>
<gene>
    <name evidence="3" type="ORF">FRACYDRAFT_243835</name>
</gene>
<evidence type="ECO:0000313" key="3">
    <source>
        <dbReference type="EMBL" id="OEU12583.1"/>
    </source>
</evidence>
<dbReference type="EMBL" id="KV784364">
    <property type="protein sequence ID" value="OEU12583.1"/>
    <property type="molecule type" value="Genomic_DNA"/>
</dbReference>
<dbReference type="GO" id="GO:0008237">
    <property type="term" value="F:metallopeptidase activity"/>
    <property type="evidence" value="ECO:0007669"/>
    <property type="project" value="UniProtKB-KW"/>
</dbReference>
<dbReference type="Pfam" id="PF05547">
    <property type="entry name" value="Peptidase_M6"/>
    <property type="match status" value="1"/>
</dbReference>
<dbReference type="InterPro" id="IPR024079">
    <property type="entry name" value="MetalloPept_cat_dom_sf"/>
</dbReference>
<dbReference type="GO" id="GO:0006508">
    <property type="term" value="P:proteolysis"/>
    <property type="evidence" value="ECO:0007669"/>
    <property type="project" value="UniProtKB-KW"/>
</dbReference>
<proteinExistence type="predicted"/>
<name>A0A1E7F407_9STRA</name>
<dbReference type="KEGG" id="fcy:FRACYDRAFT_243835"/>
<dbReference type="PANTHER" id="PTHR41775:SF1">
    <property type="entry name" value="PEPTIDASE M6-LIKE DOMAIN-CONTAINING PROTEIN"/>
    <property type="match status" value="1"/>
</dbReference>
<protein>
    <submittedName>
        <fullName evidence="3">M6 metalloprotease</fullName>
    </submittedName>
</protein>
<dbReference type="OrthoDB" id="9986966at2759"/>
<sequence length="684" mass="76053">MFKNILFIAPFIGLLITMVMVDSAPTNPNPFQLEHDGGKQTPDLFFRGSVPHRSLMTDTNGYTVIQDRNSSRFVYAMRNDTGTSEELVSSGIVVGEGDPAIKNIPKRLHRDLPTAAELEIVFNHEGNHPEGNHELAPTGSVRDFFQVNSRKKLTLESKVYGWVDLPETEAYYANGQSGFATKQYMEALHSAMNIVQKNSDVNLSEFDGNDDGKVDLVTLVHSGYAAENYGTDPDGVVGEDRIWSHHRKLPKKKRWYGNQSDDVCIYQYGTVSAFFGEKGSDIARIGVISHEIGHALGLPDLYGSVDGNGIGSYDLMSNHWGFPTLYKDSQFYPPILSAWTKMKVGWVEPILINNSGTFIIEASQYSEDIYRINMDEAGTEYLLIENRQAVGFDSFLPQGGLAIWHVDETASNIEGYPGQNEGGIPWPFNQQHYKVSLLQADGAYDLENARNNGDKFDLFHADGIDFLAPSFTYLDGPHPNTDSYKEQMPSRTGTWINQISKSGRFMSFHVNFMDELSTIFAGGNGAAGTMFDLVPTKDINIHKLYLNLVNDGPMNAELWSRTGTHVGFENKPLKWQRNIISPVDAQGSGKKTSMDVGSITLKAGIRYAFYVVVLDGKFRYTNGNGVGNVSTSNEDLTVYEGAGLGRPFNNVYNNRIWNGSILYNVISSDDDQDRRRLRGSTSSL</sequence>
<feature type="signal peptide" evidence="1">
    <location>
        <begin position="1"/>
        <end position="23"/>
    </location>
</feature>
<keyword evidence="1" id="KW-0732">Signal</keyword>
<evidence type="ECO:0000259" key="2">
    <source>
        <dbReference type="Pfam" id="PF05547"/>
    </source>
</evidence>
<keyword evidence="3" id="KW-0645">Protease</keyword>
<keyword evidence="3" id="KW-0378">Hydrolase</keyword>
<dbReference type="InParanoid" id="A0A1E7F407"/>